<keyword evidence="2" id="KW-1185">Reference proteome</keyword>
<dbReference type="PROSITE" id="PS51257">
    <property type="entry name" value="PROKAR_LIPOPROTEIN"/>
    <property type="match status" value="1"/>
</dbReference>
<dbReference type="OrthoDB" id="749119at2"/>
<proteinExistence type="predicted"/>
<dbReference type="AlphaFoldDB" id="A0A504JGP3"/>
<sequence>MKLKTCFFFLIVFSFIGCKVKLNGTSEEQFKISKAQVLRGLPTDKQKKLEIALHVVDSYSKLEKKENYGKYWDTPINKITLDALDNKTYKELVRFAEDFLKKENEKEIEKIQIEISELQLNRKNSDSIITILNDFKPTEVYIQKYKSDDPSLKIKIQNKGDLTGITSFMFDIKIYSISQNRIIEHVGLGRSNLSGISKGKDDYFPTLSTTLALLTRRSKRLVKQLEQAESPIKNLSDFDLYVKITPSKIEMLNGTRYDYPYKSISEYDNEIKALQNRLEQIKSLDGTLNEYVLKEVNSKKEIAYNEEYLPILEEIRAENNRSNTSALKVSKDLSINFPSKYEIIKEKSEEYYSVNLCNDLSFDIYDEDLIQYQIKDTLYVEFDQIDDKANGVLNVLKDQNTSCSIKEIVNKFIDSNIYKSTSSYKLIEHDNSGYMYFEYDRYKFIRYFNLNGIHYCYDMDFENLKECVLEFDRSKELIK</sequence>
<evidence type="ECO:0000313" key="2">
    <source>
        <dbReference type="Proteomes" id="UP000315540"/>
    </source>
</evidence>
<protein>
    <submittedName>
        <fullName evidence="1">Uncharacterized protein</fullName>
    </submittedName>
</protein>
<name>A0A504JGP3_9FLAO</name>
<evidence type="ECO:0000313" key="1">
    <source>
        <dbReference type="EMBL" id="TPN86843.1"/>
    </source>
</evidence>
<reference evidence="1 2" key="1">
    <citation type="submission" date="2019-06" db="EMBL/GenBank/DDBJ databases">
        <authorList>
            <person name="Meng X."/>
        </authorList>
    </citation>
    <scope>NUCLEOTIDE SEQUENCE [LARGE SCALE GENOMIC DNA]</scope>
    <source>
        <strain evidence="1 2">M625</strain>
    </source>
</reference>
<dbReference type="Proteomes" id="UP000315540">
    <property type="component" value="Unassembled WGS sequence"/>
</dbReference>
<gene>
    <name evidence="1" type="ORF">FHK87_04370</name>
</gene>
<dbReference type="RefSeq" id="WP_140590370.1">
    <property type="nucleotide sequence ID" value="NZ_VFWZ01000002.1"/>
</dbReference>
<accession>A0A504JGP3</accession>
<comment type="caution">
    <text evidence="1">The sequence shown here is derived from an EMBL/GenBank/DDBJ whole genome shotgun (WGS) entry which is preliminary data.</text>
</comment>
<organism evidence="1 2">
    <name type="scientific">Aquimarina algicola</name>
    <dbReference type="NCBI Taxonomy" id="2589995"/>
    <lineage>
        <taxon>Bacteria</taxon>
        <taxon>Pseudomonadati</taxon>
        <taxon>Bacteroidota</taxon>
        <taxon>Flavobacteriia</taxon>
        <taxon>Flavobacteriales</taxon>
        <taxon>Flavobacteriaceae</taxon>
        <taxon>Aquimarina</taxon>
    </lineage>
</organism>
<dbReference type="EMBL" id="VFWZ01000002">
    <property type="protein sequence ID" value="TPN86843.1"/>
    <property type="molecule type" value="Genomic_DNA"/>
</dbReference>